<dbReference type="InterPro" id="IPR037185">
    <property type="entry name" value="EmrE-like"/>
</dbReference>
<dbReference type="GO" id="GO:0005886">
    <property type="term" value="C:plasma membrane"/>
    <property type="evidence" value="ECO:0007669"/>
    <property type="project" value="UniProtKB-SubCell"/>
</dbReference>
<dbReference type="RefSeq" id="WP_189507340.1">
    <property type="nucleotide sequence ID" value="NZ_BMZQ01000006.1"/>
</dbReference>
<evidence type="ECO:0000313" key="9">
    <source>
        <dbReference type="Proteomes" id="UP000630142"/>
    </source>
</evidence>
<keyword evidence="2" id="KW-1003">Cell membrane</keyword>
<organism evidence="8 9">
    <name type="scientific">Tianweitania populi</name>
    <dbReference type="NCBI Taxonomy" id="1607949"/>
    <lineage>
        <taxon>Bacteria</taxon>
        <taxon>Pseudomonadati</taxon>
        <taxon>Pseudomonadota</taxon>
        <taxon>Alphaproteobacteria</taxon>
        <taxon>Hyphomicrobiales</taxon>
        <taxon>Phyllobacteriaceae</taxon>
        <taxon>Tianweitania</taxon>
    </lineage>
</organism>
<evidence type="ECO:0000256" key="4">
    <source>
        <dbReference type="ARBA" id="ARBA00022989"/>
    </source>
</evidence>
<name>A0A8J3DZB0_9HYPH</name>
<keyword evidence="5 6" id="KW-0472">Membrane</keyword>
<feature type="domain" description="EamA" evidence="7">
    <location>
        <begin position="17"/>
        <end position="148"/>
    </location>
</feature>
<dbReference type="InterPro" id="IPR000620">
    <property type="entry name" value="EamA_dom"/>
</dbReference>
<evidence type="ECO:0000313" key="8">
    <source>
        <dbReference type="EMBL" id="GHD23719.1"/>
    </source>
</evidence>
<dbReference type="PANTHER" id="PTHR42920">
    <property type="entry name" value="OS03G0707200 PROTEIN-RELATED"/>
    <property type="match status" value="1"/>
</dbReference>
<keyword evidence="9" id="KW-1185">Reference proteome</keyword>
<evidence type="ECO:0000256" key="1">
    <source>
        <dbReference type="ARBA" id="ARBA00004651"/>
    </source>
</evidence>
<feature type="transmembrane region" description="Helical" evidence="6">
    <location>
        <begin position="79"/>
        <end position="100"/>
    </location>
</feature>
<dbReference type="EMBL" id="BMZQ01000006">
    <property type="protein sequence ID" value="GHD23719.1"/>
    <property type="molecule type" value="Genomic_DNA"/>
</dbReference>
<feature type="transmembrane region" description="Helical" evidence="6">
    <location>
        <begin position="20"/>
        <end position="40"/>
    </location>
</feature>
<feature type="transmembrane region" description="Helical" evidence="6">
    <location>
        <begin position="136"/>
        <end position="153"/>
    </location>
</feature>
<evidence type="ECO:0000256" key="2">
    <source>
        <dbReference type="ARBA" id="ARBA00022475"/>
    </source>
</evidence>
<dbReference type="PANTHER" id="PTHR42920:SF11">
    <property type="entry name" value="INNER MEMBRANE PROTEIN YTFF"/>
    <property type="match status" value="1"/>
</dbReference>
<proteinExistence type="predicted"/>
<accession>A0A8J3DZB0</accession>
<feature type="domain" description="EamA" evidence="7">
    <location>
        <begin position="161"/>
        <end position="294"/>
    </location>
</feature>
<keyword evidence="4 6" id="KW-1133">Transmembrane helix</keyword>
<feature type="transmembrane region" description="Helical" evidence="6">
    <location>
        <begin position="106"/>
        <end position="124"/>
    </location>
</feature>
<reference evidence="8" key="2">
    <citation type="submission" date="2020-09" db="EMBL/GenBank/DDBJ databases">
        <authorList>
            <person name="Sun Q."/>
            <person name="Kim S."/>
        </authorList>
    </citation>
    <scope>NUCLEOTIDE SEQUENCE</scope>
    <source>
        <strain evidence="8">KCTC 42249</strain>
    </source>
</reference>
<evidence type="ECO:0000256" key="3">
    <source>
        <dbReference type="ARBA" id="ARBA00022692"/>
    </source>
</evidence>
<evidence type="ECO:0000256" key="6">
    <source>
        <dbReference type="SAM" id="Phobius"/>
    </source>
</evidence>
<reference evidence="8" key="1">
    <citation type="journal article" date="2014" name="Int. J. Syst. Evol. Microbiol.">
        <title>Complete genome sequence of Corynebacterium casei LMG S-19264T (=DSM 44701T), isolated from a smear-ripened cheese.</title>
        <authorList>
            <consortium name="US DOE Joint Genome Institute (JGI-PGF)"/>
            <person name="Walter F."/>
            <person name="Albersmeier A."/>
            <person name="Kalinowski J."/>
            <person name="Ruckert C."/>
        </authorList>
    </citation>
    <scope>NUCLEOTIDE SEQUENCE</scope>
    <source>
        <strain evidence="8">KCTC 42249</strain>
    </source>
</reference>
<comment type="subcellular location">
    <subcellularLocation>
        <location evidence="1">Cell membrane</location>
        <topology evidence="1">Multi-pass membrane protein</topology>
    </subcellularLocation>
</comment>
<comment type="caution">
    <text evidence="8">The sequence shown here is derived from an EMBL/GenBank/DDBJ whole genome shotgun (WGS) entry which is preliminary data.</text>
</comment>
<keyword evidence="3 6" id="KW-0812">Transmembrane</keyword>
<dbReference type="Proteomes" id="UP000630142">
    <property type="component" value="Unassembled WGS sequence"/>
</dbReference>
<dbReference type="Pfam" id="PF00892">
    <property type="entry name" value="EamA"/>
    <property type="match status" value="2"/>
</dbReference>
<evidence type="ECO:0000259" key="7">
    <source>
        <dbReference type="Pfam" id="PF00892"/>
    </source>
</evidence>
<protein>
    <submittedName>
        <fullName evidence="8">Membrane protein</fullName>
    </submittedName>
</protein>
<feature type="transmembrane region" description="Helical" evidence="6">
    <location>
        <begin position="191"/>
        <end position="210"/>
    </location>
</feature>
<dbReference type="AlphaFoldDB" id="A0A8J3DZB0"/>
<sequence>MAECEKSSEPSLRSQLKGIVYASLVVFLFAAFVLVSRSGLSTSLHLADIAALRFGIGAMLLLPFLRIGQVKKFHAVEMLLLAALGGLGFALLAYAGFALAPASHGGVLIHGTLALTTYLLIAAFGAHRTPTGRRAGLGLIAVGVVGILWEGSAATTAEILLGDFCLIAASFSWSGYGLYAKKLGIPAVQAAAVVSVCSAVAFLPVYLLFADKMLLHADWRDLVVQAGFQGVLIGAGSIFIYTRATSLLGPEKVSTFTAAVPCLTLTGGLLFLGERPSPTAIVGASLVTAGMVVALRKKRRPVSKQTNSIVSERITP</sequence>
<dbReference type="InterPro" id="IPR051258">
    <property type="entry name" value="Diverse_Substrate_Transporter"/>
</dbReference>
<dbReference type="SUPFAM" id="SSF103481">
    <property type="entry name" value="Multidrug resistance efflux transporter EmrE"/>
    <property type="match status" value="1"/>
</dbReference>
<gene>
    <name evidence="8" type="ORF">GCM10016234_39180</name>
</gene>
<feature type="transmembrane region" description="Helical" evidence="6">
    <location>
        <begin position="278"/>
        <end position="295"/>
    </location>
</feature>
<feature type="transmembrane region" description="Helical" evidence="6">
    <location>
        <begin position="222"/>
        <end position="241"/>
    </location>
</feature>
<evidence type="ECO:0000256" key="5">
    <source>
        <dbReference type="ARBA" id="ARBA00023136"/>
    </source>
</evidence>
<feature type="transmembrane region" description="Helical" evidence="6">
    <location>
        <begin position="46"/>
        <end position="67"/>
    </location>
</feature>